<comment type="caution">
    <text evidence="2">The sequence shown here is derived from an EMBL/GenBank/DDBJ whole genome shotgun (WGS) entry which is preliminary data.</text>
</comment>
<evidence type="ECO:0000313" key="3">
    <source>
        <dbReference type="Proteomes" id="UP001176961"/>
    </source>
</evidence>
<evidence type="ECO:0008006" key="4">
    <source>
        <dbReference type="Google" id="ProtNLM"/>
    </source>
</evidence>
<dbReference type="PANTHER" id="PTHR31751">
    <property type="entry name" value="SI:CH211-108C17.2-RELATED-RELATED"/>
    <property type="match status" value="1"/>
</dbReference>
<feature type="region of interest" description="Disordered" evidence="1">
    <location>
        <begin position="202"/>
        <end position="231"/>
    </location>
</feature>
<reference evidence="2" key="1">
    <citation type="submission" date="2023-07" db="EMBL/GenBank/DDBJ databases">
        <authorList>
            <consortium name="CYATHOMIX"/>
        </authorList>
    </citation>
    <scope>NUCLEOTIDE SEQUENCE</scope>
    <source>
        <strain evidence="2">N/A</strain>
    </source>
</reference>
<feature type="region of interest" description="Disordered" evidence="1">
    <location>
        <begin position="706"/>
        <end position="742"/>
    </location>
</feature>
<gene>
    <name evidence="2" type="ORF">CYNAS_LOCUS11234</name>
</gene>
<sequence length="742" mass="84409">MTKKLTCILCKIKADEQIISRAKSQINIAILLSTLKVYASNSYQSVEKDFAAISVKRHCICIRHYIDAARYLLQEILASGGRLSTTMENVCYLNEGDIPKHIPAHLNDAIKTFSGDVTVTISNLNRYLNVYVGKYYDQNDGWHMPEPCQSLFLQEVEKETTSAEEVGCSMDVEMMIEAGQGGSKTPTKSVAVSPSRTVFTTPSVKHAESGSSGRTTTGSCFTPGKVPESDSEARLELEETDPALLDKYFVVQGRKLLELFNLSSSEGEAGNVCLKIHHSGAIPLIEYVTKGPNPQIRTWEGQGKLGEGPKEKLFSGTSLACAAAITTGARWTKVNHWAKEMNLLLPSRTAFYKFSKRIRPAIETVYDRYEARTILEIKSTYENQRLEGWNIAIDGAYDSRGHSADFCKVLAVDLQTGLCVHTEVVYRKETGGKSGLMEKVGFHRILRWFRSMNIPLHPISTDRSYALKTEVDSYNAEYDAHIKWHVDPWHLSKYLDKNLRAVEKRKDCEAIHEWKDHIKAHLYHSIRRGAQTNSGEMMKFHFNTCLYHVAGIHQWRQNEQTGCITQCIHEDLPDERGKAIVAWGSPAHERLKEVILQQQFQKDIKLASPYGGTSQCESKNSLDRIYGPKEIYLPASTYSIFAKLATLHKNALRRAELSGERVVERVTKARRKFSERESKIERKTPIQHLWRKEIWIEFLTNYIQRPADEEQTTDEELSTDEEQFTDEEQPADEEQMEHEEIE</sequence>
<evidence type="ECO:0000313" key="2">
    <source>
        <dbReference type="EMBL" id="CAJ0599251.1"/>
    </source>
</evidence>
<protein>
    <recommendedName>
        <fullName evidence="4">Transposase</fullName>
    </recommendedName>
</protein>
<dbReference type="PANTHER" id="PTHR31751:SF7">
    <property type="entry name" value="THAP-TYPE DOMAIN-CONTAINING PROTEIN"/>
    <property type="match status" value="1"/>
</dbReference>
<feature type="compositionally biased region" description="Low complexity" evidence="1">
    <location>
        <begin position="209"/>
        <end position="219"/>
    </location>
</feature>
<name>A0AA36GVQ8_CYLNA</name>
<keyword evidence="3" id="KW-1185">Reference proteome</keyword>
<dbReference type="EMBL" id="CATQJL010000223">
    <property type="protein sequence ID" value="CAJ0599251.1"/>
    <property type="molecule type" value="Genomic_DNA"/>
</dbReference>
<organism evidence="2 3">
    <name type="scientific">Cylicocyclus nassatus</name>
    <name type="common">Nematode worm</name>
    <dbReference type="NCBI Taxonomy" id="53992"/>
    <lineage>
        <taxon>Eukaryota</taxon>
        <taxon>Metazoa</taxon>
        <taxon>Ecdysozoa</taxon>
        <taxon>Nematoda</taxon>
        <taxon>Chromadorea</taxon>
        <taxon>Rhabditida</taxon>
        <taxon>Rhabditina</taxon>
        <taxon>Rhabditomorpha</taxon>
        <taxon>Strongyloidea</taxon>
        <taxon>Strongylidae</taxon>
        <taxon>Cylicocyclus</taxon>
    </lineage>
</organism>
<feature type="compositionally biased region" description="Acidic residues" evidence="1">
    <location>
        <begin position="709"/>
        <end position="742"/>
    </location>
</feature>
<proteinExistence type="predicted"/>
<accession>A0AA36GVQ8</accession>
<evidence type="ECO:0000256" key="1">
    <source>
        <dbReference type="SAM" id="MobiDB-lite"/>
    </source>
</evidence>
<dbReference type="Proteomes" id="UP001176961">
    <property type="component" value="Unassembled WGS sequence"/>
</dbReference>
<dbReference type="AlphaFoldDB" id="A0AA36GVQ8"/>